<proteinExistence type="predicted"/>
<keyword evidence="1" id="KW-1133">Transmembrane helix</keyword>
<accession>A0A2P6RUA7</accession>
<reference evidence="2 3" key="1">
    <citation type="journal article" date="2018" name="Nat. Genet.">
        <title>The Rosa genome provides new insights in the design of modern roses.</title>
        <authorList>
            <person name="Bendahmane M."/>
        </authorList>
    </citation>
    <scope>NUCLEOTIDE SEQUENCE [LARGE SCALE GENOMIC DNA]</scope>
    <source>
        <strain evidence="3">cv. Old Blush</strain>
    </source>
</reference>
<sequence>MPRIDRSLRACQHGVHSSRLLFFSLQFGNSILSMYVVVEIKTLYIDVGLP</sequence>
<keyword evidence="1" id="KW-0812">Transmembrane</keyword>
<keyword evidence="1" id="KW-0472">Membrane</keyword>
<evidence type="ECO:0000313" key="2">
    <source>
        <dbReference type="EMBL" id="PRQ50014.1"/>
    </source>
</evidence>
<organism evidence="2 3">
    <name type="scientific">Rosa chinensis</name>
    <name type="common">China rose</name>
    <dbReference type="NCBI Taxonomy" id="74649"/>
    <lineage>
        <taxon>Eukaryota</taxon>
        <taxon>Viridiplantae</taxon>
        <taxon>Streptophyta</taxon>
        <taxon>Embryophyta</taxon>
        <taxon>Tracheophyta</taxon>
        <taxon>Spermatophyta</taxon>
        <taxon>Magnoliopsida</taxon>
        <taxon>eudicotyledons</taxon>
        <taxon>Gunneridae</taxon>
        <taxon>Pentapetalae</taxon>
        <taxon>rosids</taxon>
        <taxon>fabids</taxon>
        <taxon>Rosales</taxon>
        <taxon>Rosaceae</taxon>
        <taxon>Rosoideae</taxon>
        <taxon>Rosoideae incertae sedis</taxon>
        <taxon>Rosa</taxon>
    </lineage>
</organism>
<dbReference type="AlphaFoldDB" id="A0A2P6RUA7"/>
<keyword evidence="3" id="KW-1185">Reference proteome</keyword>
<feature type="transmembrane region" description="Helical" evidence="1">
    <location>
        <begin position="20"/>
        <end position="38"/>
    </location>
</feature>
<comment type="caution">
    <text evidence="2">The sequence shown here is derived from an EMBL/GenBank/DDBJ whole genome shotgun (WGS) entry which is preliminary data.</text>
</comment>
<evidence type="ECO:0000256" key="1">
    <source>
        <dbReference type="SAM" id="Phobius"/>
    </source>
</evidence>
<dbReference type="Proteomes" id="UP000238479">
    <property type="component" value="Chromosome 2"/>
</dbReference>
<name>A0A2P6RUA7_ROSCH</name>
<dbReference type="Gramene" id="PRQ50014">
    <property type="protein sequence ID" value="PRQ50014"/>
    <property type="gene ID" value="RchiOBHm_Chr2g0128371"/>
</dbReference>
<gene>
    <name evidence="2" type="ORF">RchiOBHm_Chr2g0128371</name>
</gene>
<evidence type="ECO:0000313" key="3">
    <source>
        <dbReference type="Proteomes" id="UP000238479"/>
    </source>
</evidence>
<dbReference type="EMBL" id="PDCK01000040">
    <property type="protein sequence ID" value="PRQ50014.1"/>
    <property type="molecule type" value="Genomic_DNA"/>
</dbReference>
<protein>
    <submittedName>
        <fullName evidence="2">Uncharacterized protein</fullName>
    </submittedName>
</protein>